<keyword evidence="1" id="KW-0812">Transmembrane</keyword>
<feature type="domain" description="DUF6534" evidence="2">
    <location>
        <begin position="66"/>
        <end position="119"/>
    </location>
</feature>
<protein>
    <recommendedName>
        <fullName evidence="2">DUF6534 domain-containing protein</fullName>
    </recommendedName>
</protein>
<feature type="transmembrane region" description="Helical" evidence="1">
    <location>
        <begin position="27"/>
        <end position="51"/>
    </location>
</feature>
<feature type="transmembrane region" description="Helical" evidence="1">
    <location>
        <begin position="93"/>
        <end position="118"/>
    </location>
</feature>
<gene>
    <name evidence="3" type="ORF">SCLCIDRAFT_686854</name>
</gene>
<proteinExistence type="predicted"/>
<dbReference type="AlphaFoldDB" id="A0A0C2ZDM4"/>
<accession>A0A0C2ZDM4</accession>
<dbReference type="Proteomes" id="UP000053989">
    <property type="component" value="Unassembled WGS sequence"/>
</dbReference>
<keyword evidence="1" id="KW-0472">Membrane</keyword>
<reference evidence="3 4" key="1">
    <citation type="submission" date="2014-04" db="EMBL/GenBank/DDBJ databases">
        <authorList>
            <consortium name="DOE Joint Genome Institute"/>
            <person name="Kuo A."/>
            <person name="Kohler A."/>
            <person name="Nagy L.G."/>
            <person name="Floudas D."/>
            <person name="Copeland A."/>
            <person name="Barry K.W."/>
            <person name="Cichocki N."/>
            <person name="Veneault-Fourrey C."/>
            <person name="LaButti K."/>
            <person name="Lindquist E.A."/>
            <person name="Lipzen A."/>
            <person name="Lundell T."/>
            <person name="Morin E."/>
            <person name="Murat C."/>
            <person name="Sun H."/>
            <person name="Tunlid A."/>
            <person name="Henrissat B."/>
            <person name="Grigoriev I.V."/>
            <person name="Hibbett D.S."/>
            <person name="Martin F."/>
            <person name="Nordberg H.P."/>
            <person name="Cantor M.N."/>
            <person name="Hua S.X."/>
        </authorList>
    </citation>
    <scope>NUCLEOTIDE SEQUENCE [LARGE SCALE GENOMIC DNA]</scope>
    <source>
        <strain evidence="3 4">Foug A</strain>
    </source>
</reference>
<evidence type="ECO:0000313" key="4">
    <source>
        <dbReference type="Proteomes" id="UP000053989"/>
    </source>
</evidence>
<dbReference type="InParanoid" id="A0A0C2ZDM4"/>
<keyword evidence="1" id="KW-1133">Transmembrane helix</keyword>
<dbReference type="EMBL" id="KN822291">
    <property type="protein sequence ID" value="KIM51057.1"/>
    <property type="molecule type" value="Genomic_DNA"/>
</dbReference>
<sequence length="155" mass="17586">MVLMFVIPFIVQCFYGWRLWIMSDGNLLVTICVILLSAAQCVSGVAFTFGLRLPTNYLRALFSVTTVICDILITASVWYYLRTSRLKRTRTAIQRIVTVTMHMGAFTSLIALWVWVMWVTQGAIPQILTPLMMTSQTYNLDKPQSSIELPTLSIP</sequence>
<evidence type="ECO:0000256" key="1">
    <source>
        <dbReference type="SAM" id="Phobius"/>
    </source>
</evidence>
<keyword evidence="4" id="KW-1185">Reference proteome</keyword>
<reference evidence="4" key="2">
    <citation type="submission" date="2015-01" db="EMBL/GenBank/DDBJ databases">
        <title>Evolutionary Origins and Diversification of the Mycorrhizal Mutualists.</title>
        <authorList>
            <consortium name="DOE Joint Genome Institute"/>
            <consortium name="Mycorrhizal Genomics Consortium"/>
            <person name="Kohler A."/>
            <person name="Kuo A."/>
            <person name="Nagy L.G."/>
            <person name="Floudas D."/>
            <person name="Copeland A."/>
            <person name="Barry K.W."/>
            <person name="Cichocki N."/>
            <person name="Veneault-Fourrey C."/>
            <person name="LaButti K."/>
            <person name="Lindquist E.A."/>
            <person name="Lipzen A."/>
            <person name="Lundell T."/>
            <person name="Morin E."/>
            <person name="Murat C."/>
            <person name="Riley R."/>
            <person name="Ohm R."/>
            <person name="Sun H."/>
            <person name="Tunlid A."/>
            <person name="Henrissat B."/>
            <person name="Grigoriev I.V."/>
            <person name="Hibbett D.S."/>
            <person name="Martin F."/>
        </authorList>
    </citation>
    <scope>NUCLEOTIDE SEQUENCE [LARGE SCALE GENOMIC DNA]</scope>
    <source>
        <strain evidence="4">Foug A</strain>
    </source>
</reference>
<organism evidence="3 4">
    <name type="scientific">Scleroderma citrinum Foug A</name>
    <dbReference type="NCBI Taxonomy" id="1036808"/>
    <lineage>
        <taxon>Eukaryota</taxon>
        <taxon>Fungi</taxon>
        <taxon>Dikarya</taxon>
        <taxon>Basidiomycota</taxon>
        <taxon>Agaricomycotina</taxon>
        <taxon>Agaricomycetes</taxon>
        <taxon>Agaricomycetidae</taxon>
        <taxon>Boletales</taxon>
        <taxon>Sclerodermatineae</taxon>
        <taxon>Sclerodermataceae</taxon>
        <taxon>Scleroderma</taxon>
    </lineage>
</organism>
<dbReference type="InterPro" id="IPR045339">
    <property type="entry name" value="DUF6534"/>
</dbReference>
<dbReference type="HOGENOM" id="CLU_046025_14_2_1"/>
<dbReference type="OrthoDB" id="2971182at2759"/>
<feature type="transmembrane region" description="Helical" evidence="1">
    <location>
        <begin position="57"/>
        <end position="81"/>
    </location>
</feature>
<dbReference type="Pfam" id="PF20152">
    <property type="entry name" value="DUF6534"/>
    <property type="match status" value="1"/>
</dbReference>
<evidence type="ECO:0000259" key="2">
    <source>
        <dbReference type="Pfam" id="PF20152"/>
    </source>
</evidence>
<name>A0A0C2ZDM4_9AGAM</name>
<evidence type="ECO:0000313" key="3">
    <source>
        <dbReference type="EMBL" id="KIM51057.1"/>
    </source>
</evidence>